<evidence type="ECO:0000313" key="6">
    <source>
        <dbReference type="Proteomes" id="UP000248592"/>
    </source>
</evidence>
<dbReference type="GeneID" id="66832144"/>
<evidence type="ECO:0000313" key="3">
    <source>
        <dbReference type="EMBL" id="AWW49794.1"/>
    </source>
</evidence>
<reference evidence="4" key="4">
    <citation type="journal article" date="2021" name="Genome Biol. Evol.">
        <title>Continental-Scale Gene Flow Prevents Allopatric Divergence of Pelagic Freshwater Bacteria.</title>
        <authorList>
            <person name="Hoetzinger M."/>
            <person name="Pitt A."/>
            <person name="Huemer A."/>
            <person name="Hahn M.W."/>
        </authorList>
    </citation>
    <scope>NUCLEOTIDE SEQUENCE</scope>
    <source>
        <strain evidence="4">SM1-W8</strain>
    </source>
</reference>
<dbReference type="Pfam" id="PF07885">
    <property type="entry name" value="Ion_trans_2"/>
    <property type="match status" value="1"/>
</dbReference>
<dbReference type="EMBL" id="QMCH01000003">
    <property type="protein sequence ID" value="RAZ42229.1"/>
    <property type="molecule type" value="Genomic_DNA"/>
</dbReference>
<proteinExistence type="predicted"/>
<feature type="transmembrane region" description="Helical" evidence="1">
    <location>
        <begin position="65"/>
        <end position="86"/>
    </location>
</feature>
<dbReference type="AlphaFoldDB" id="A0A2Z4JSG9"/>
<evidence type="ECO:0000313" key="4">
    <source>
        <dbReference type="EMBL" id="MBT8550783.1"/>
    </source>
</evidence>
<dbReference type="InterPro" id="IPR013099">
    <property type="entry name" value="K_chnl_dom"/>
</dbReference>
<protein>
    <submittedName>
        <fullName evidence="3">Transporter</fullName>
    </submittedName>
</protein>
<dbReference type="Proteomes" id="UP000783102">
    <property type="component" value="Unassembled WGS sequence"/>
</dbReference>
<dbReference type="Proteomes" id="UP000248592">
    <property type="component" value="Chromosome"/>
</dbReference>
<organism evidence="3 6">
    <name type="scientific">Polynucleobacter paneuropaeus</name>
    <dbReference type="NCBI Taxonomy" id="2527775"/>
    <lineage>
        <taxon>Bacteria</taxon>
        <taxon>Pseudomonadati</taxon>
        <taxon>Pseudomonadota</taxon>
        <taxon>Betaproteobacteria</taxon>
        <taxon>Burkholderiales</taxon>
        <taxon>Burkholderiaceae</taxon>
        <taxon>Polynucleobacter</taxon>
    </lineage>
</organism>
<keyword evidence="1" id="KW-1133">Transmembrane helix</keyword>
<keyword evidence="7" id="KW-1185">Reference proteome</keyword>
<dbReference type="SUPFAM" id="SSF81324">
    <property type="entry name" value="Voltage-gated potassium channels"/>
    <property type="match status" value="1"/>
</dbReference>
<evidence type="ECO:0000259" key="2">
    <source>
        <dbReference type="Pfam" id="PF07885"/>
    </source>
</evidence>
<feature type="transmembrane region" description="Helical" evidence="1">
    <location>
        <begin position="28"/>
        <end position="53"/>
    </location>
</feature>
<dbReference type="Proteomes" id="UP000251072">
    <property type="component" value="Unassembled WGS sequence"/>
</dbReference>
<accession>A0A2Z4JSG9</accession>
<reference evidence="6" key="1">
    <citation type="submission" date="2018-06" db="EMBL/GenBank/DDBJ databases">
        <title>Description of a new Polynucleobacter species.</title>
        <authorList>
            <person name="Hahn M.W."/>
        </authorList>
    </citation>
    <scope>NUCLEOTIDE SEQUENCE [LARGE SCALE GENOMIC DNA]</scope>
    <source>
        <strain evidence="6">MG-25-Pas1-D2</strain>
    </source>
</reference>
<reference evidence="3" key="3">
    <citation type="journal article" date="2019" name="Int. J. Syst. Evol. Microbiol.">
        <title>Polynucleobacter paneuropaeus sp. nov., characterized by six strains isolated from freshwater lakes located along a 3000 km north-south cross-section across Europe.</title>
        <authorList>
            <person name="Hoetzinger M."/>
            <person name="Schmidt J."/>
            <person name="Pitt A."/>
            <person name="Koll U."/>
            <person name="Lang E."/>
            <person name="Hahn M.W."/>
        </authorList>
    </citation>
    <scope>NUCLEOTIDE SEQUENCE</scope>
    <source>
        <strain evidence="3">MG-25-Pas1-D2</strain>
    </source>
</reference>
<keyword evidence="1" id="KW-0812">Transmembrane</keyword>
<keyword evidence="1" id="KW-0472">Membrane</keyword>
<dbReference type="OrthoDB" id="9130634at2"/>
<evidence type="ECO:0000313" key="5">
    <source>
        <dbReference type="EMBL" id="RAZ42229.1"/>
    </source>
</evidence>
<dbReference type="EMBL" id="JAANEY010000001">
    <property type="protein sequence ID" value="MBT8550783.1"/>
    <property type="molecule type" value="Genomic_DNA"/>
</dbReference>
<reference evidence="5 7" key="2">
    <citation type="submission" date="2018-06" db="EMBL/GenBank/DDBJ databases">
        <title>Genome of strain Polynucleobacter sp. FUKU-NW-11.</title>
        <authorList>
            <person name="Hahn M.W."/>
        </authorList>
    </citation>
    <scope>NUCLEOTIDE SEQUENCE [LARGE SCALE GENOMIC DNA]</scope>
    <source>
        <strain evidence="5">FUKU-NW-11</strain>
        <strain evidence="7">FUKU-NW11</strain>
    </source>
</reference>
<dbReference type="EMBL" id="CP030085">
    <property type="protein sequence ID" value="AWW49794.1"/>
    <property type="molecule type" value="Genomic_DNA"/>
</dbReference>
<sequence>MNIEILHSLESFKTVYNQVVQESGNSDIWIIALATAVTLAIHSFIVLAIAGVFHNLDKKMKDRHIYGGNFVAYFVAVMLIVLSHLLQIMTWTYICLAFEVLPDSAKTFFFAGEMYTTVGYGNYHLSNKWEILPIFIAFTGLFAVSTSGAALYSMMGALVDRGNNGNKP</sequence>
<feature type="transmembrane region" description="Helical" evidence="1">
    <location>
        <begin position="131"/>
        <end position="152"/>
    </location>
</feature>
<evidence type="ECO:0000256" key="1">
    <source>
        <dbReference type="SAM" id="Phobius"/>
    </source>
</evidence>
<dbReference type="RefSeq" id="WP_112203969.1">
    <property type="nucleotide sequence ID" value="NZ_CBCSBS010000001.1"/>
</dbReference>
<name>A0A2Z4JSG9_9BURK</name>
<feature type="domain" description="Potassium channel" evidence="2">
    <location>
        <begin position="90"/>
        <end position="147"/>
    </location>
</feature>
<gene>
    <name evidence="5" type="ORF">DP176_06625</name>
    <name evidence="4" type="ORF">G6731_02230</name>
    <name evidence="3" type="ORF">Pas1_05030</name>
</gene>
<evidence type="ECO:0000313" key="7">
    <source>
        <dbReference type="Proteomes" id="UP000251072"/>
    </source>
</evidence>